<dbReference type="AlphaFoldDB" id="A0A0A9EQF4"/>
<organism evidence="1">
    <name type="scientific">Arundo donax</name>
    <name type="common">Giant reed</name>
    <name type="synonym">Donax arundinaceus</name>
    <dbReference type="NCBI Taxonomy" id="35708"/>
    <lineage>
        <taxon>Eukaryota</taxon>
        <taxon>Viridiplantae</taxon>
        <taxon>Streptophyta</taxon>
        <taxon>Embryophyta</taxon>
        <taxon>Tracheophyta</taxon>
        <taxon>Spermatophyta</taxon>
        <taxon>Magnoliopsida</taxon>
        <taxon>Liliopsida</taxon>
        <taxon>Poales</taxon>
        <taxon>Poaceae</taxon>
        <taxon>PACMAD clade</taxon>
        <taxon>Arundinoideae</taxon>
        <taxon>Arundineae</taxon>
        <taxon>Arundo</taxon>
    </lineage>
</organism>
<dbReference type="EMBL" id="GBRH01196677">
    <property type="protein sequence ID" value="JAE01219.1"/>
    <property type="molecule type" value="Transcribed_RNA"/>
</dbReference>
<accession>A0A0A9EQF4</accession>
<reference evidence="1" key="1">
    <citation type="submission" date="2014-09" db="EMBL/GenBank/DDBJ databases">
        <authorList>
            <person name="Magalhaes I.L.F."/>
            <person name="Oliveira U."/>
            <person name="Santos F.R."/>
            <person name="Vidigal T.H.D.A."/>
            <person name="Brescovit A.D."/>
            <person name="Santos A.J."/>
        </authorList>
    </citation>
    <scope>NUCLEOTIDE SEQUENCE</scope>
    <source>
        <tissue evidence="1">Shoot tissue taken approximately 20 cm above the soil surface</tissue>
    </source>
</reference>
<protein>
    <submittedName>
        <fullName evidence="1">Uncharacterized protein</fullName>
    </submittedName>
</protein>
<proteinExistence type="predicted"/>
<name>A0A0A9EQF4_ARUDO</name>
<evidence type="ECO:0000313" key="1">
    <source>
        <dbReference type="EMBL" id="JAE01219.1"/>
    </source>
</evidence>
<sequence length="53" mass="6112">MSHSAPVAILELIFCMYCTSTGIQNLVFHFKACSWKGYSLLVRIKQPLFHPRK</sequence>
<reference evidence="1" key="2">
    <citation type="journal article" date="2015" name="Data Brief">
        <title>Shoot transcriptome of the giant reed, Arundo donax.</title>
        <authorList>
            <person name="Barrero R.A."/>
            <person name="Guerrero F.D."/>
            <person name="Moolhuijzen P."/>
            <person name="Goolsby J.A."/>
            <person name="Tidwell J."/>
            <person name="Bellgard S.E."/>
            <person name="Bellgard M.I."/>
        </authorList>
    </citation>
    <scope>NUCLEOTIDE SEQUENCE</scope>
    <source>
        <tissue evidence="1">Shoot tissue taken approximately 20 cm above the soil surface</tissue>
    </source>
</reference>